<evidence type="ECO:0000313" key="4">
    <source>
        <dbReference type="Proteomes" id="UP000435112"/>
    </source>
</evidence>
<feature type="region of interest" description="Disordered" evidence="2">
    <location>
        <begin position="1"/>
        <end position="120"/>
    </location>
</feature>
<feature type="compositionally biased region" description="Basic and acidic residues" evidence="2">
    <location>
        <begin position="39"/>
        <end position="50"/>
    </location>
</feature>
<sequence length="361" mass="38516">MSDQGPAKTADATTTEAAPPSSPIAADAPAPMPTSAADVVERHGRRRFVDDDSCSLNERVAKRKATPAEAEKTPKGKKKLDRSAGPTLRGVDHRRSPDDHDGEPASGHVSATGSGDIGGHATAMDFDLTTFMASFQPGLASEPKPAAEARRVAAPAAPWSSVQDEMQRLREELEALRGQVAGVRLSLSVPTGPNGQGELPADSVRQLTSSSFPEQSKKAKGNYHPPQAHVLAATRIFKDLVPSEGLTILHFREESEQAALEAGPPNGNFASDFSPSVVLLTAATSCDSYDDILDGIHGLARVGEAIWHNYMLVLTERLRVFESKNKSADPGCLHARVKLVLLFVNKWHGAALRHIQVDNPA</sequence>
<accession>A0A6A3NX21</accession>
<dbReference type="EMBL" id="QXFU01000059">
    <property type="protein sequence ID" value="KAE9046030.1"/>
    <property type="molecule type" value="Genomic_DNA"/>
</dbReference>
<keyword evidence="1" id="KW-0175">Coiled coil</keyword>
<dbReference type="Proteomes" id="UP000435112">
    <property type="component" value="Unassembled WGS sequence"/>
</dbReference>
<evidence type="ECO:0000256" key="2">
    <source>
        <dbReference type="SAM" id="MobiDB-lite"/>
    </source>
</evidence>
<feature type="compositionally biased region" description="Low complexity" evidence="2">
    <location>
        <begin position="1"/>
        <end position="29"/>
    </location>
</feature>
<protein>
    <submittedName>
        <fullName evidence="3">Uncharacterized protein</fullName>
    </submittedName>
</protein>
<evidence type="ECO:0000256" key="1">
    <source>
        <dbReference type="SAM" id="Coils"/>
    </source>
</evidence>
<name>A0A6A3NX21_9STRA</name>
<dbReference type="OrthoDB" id="10311663at2759"/>
<feature type="compositionally biased region" description="Basic and acidic residues" evidence="2">
    <location>
        <begin position="90"/>
        <end position="103"/>
    </location>
</feature>
<evidence type="ECO:0000313" key="3">
    <source>
        <dbReference type="EMBL" id="KAE9046030.1"/>
    </source>
</evidence>
<dbReference type="AlphaFoldDB" id="A0A6A3NX21"/>
<proteinExistence type="predicted"/>
<reference evidence="3 4" key="1">
    <citation type="submission" date="2018-09" db="EMBL/GenBank/DDBJ databases">
        <title>Genomic investigation of the strawberry pathogen Phytophthora fragariae indicates pathogenicity is determined by transcriptional variation in three key races.</title>
        <authorList>
            <person name="Adams T.M."/>
            <person name="Armitage A.D."/>
            <person name="Sobczyk M.K."/>
            <person name="Bates H.J."/>
            <person name="Dunwell J.M."/>
            <person name="Nellist C.F."/>
            <person name="Harrison R.J."/>
        </authorList>
    </citation>
    <scope>NUCLEOTIDE SEQUENCE [LARGE SCALE GENOMIC DNA]</scope>
    <source>
        <strain evidence="3 4">SCRP324</strain>
    </source>
</reference>
<feature type="coiled-coil region" evidence="1">
    <location>
        <begin position="159"/>
        <end position="186"/>
    </location>
</feature>
<comment type="caution">
    <text evidence="3">The sequence shown here is derived from an EMBL/GenBank/DDBJ whole genome shotgun (WGS) entry which is preliminary data.</text>
</comment>
<gene>
    <name evidence="3" type="ORF">PR002_g1897</name>
</gene>
<organism evidence="3 4">
    <name type="scientific">Phytophthora rubi</name>
    <dbReference type="NCBI Taxonomy" id="129364"/>
    <lineage>
        <taxon>Eukaryota</taxon>
        <taxon>Sar</taxon>
        <taxon>Stramenopiles</taxon>
        <taxon>Oomycota</taxon>
        <taxon>Peronosporomycetes</taxon>
        <taxon>Peronosporales</taxon>
        <taxon>Peronosporaceae</taxon>
        <taxon>Phytophthora</taxon>
    </lineage>
</organism>